<proteinExistence type="predicted"/>
<keyword evidence="2" id="KW-0472">Membrane</keyword>
<feature type="region of interest" description="Disordered" evidence="1">
    <location>
        <begin position="251"/>
        <end position="271"/>
    </location>
</feature>
<feature type="transmembrane region" description="Helical" evidence="2">
    <location>
        <begin position="220"/>
        <end position="243"/>
    </location>
</feature>
<dbReference type="AlphaFoldDB" id="A0A813WFQ2"/>
<dbReference type="Proteomes" id="UP000681722">
    <property type="component" value="Unassembled WGS sequence"/>
</dbReference>
<evidence type="ECO:0000313" key="3">
    <source>
        <dbReference type="EMBL" id="CAF0850098.1"/>
    </source>
</evidence>
<keyword evidence="2" id="KW-0812">Transmembrane</keyword>
<accession>A0A813WFQ2</accession>
<comment type="caution">
    <text evidence="3">The sequence shown here is derived from an EMBL/GenBank/DDBJ whole genome shotgun (WGS) entry which is preliminary data.</text>
</comment>
<evidence type="ECO:0000313" key="4">
    <source>
        <dbReference type="EMBL" id="CAF3637709.1"/>
    </source>
</evidence>
<feature type="non-terminal residue" evidence="3">
    <location>
        <position position="1"/>
    </location>
</feature>
<feature type="compositionally biased region" description="Polar residues" evidence="1">
    <location>
        <begin position="257"/>
        <end position="267"/>
    </location>
</feature>
<evidence type="ECO:0000256" key="2">
    <source>
        <dbReference type="SAM" id="Phobius"/>
    </source>
</evidence>
<dbReference type="OrthoDB" id="2131567at2759"/>
<evidence type="ECO:0000313" key="5">
    <source>
        <dbReference type="Proteomes" id="UP000663829"/>
    </source>
</evidence>
<dbReference type="EMBL" id="CAJOBC010000905">
    <property type="protein sequence ID" value="CAF3637709.1"/>
    <property type="molecule type" value="Genomic_DNA"/>
</dbReference>
<protein>
    <submittedName>
        <fullName evidence="3">Uncharacterized protein</fullName>
    </submittedName>
</protein>
<name>A0A813WFQ2_9BILA</name>
<keyword evidence="2" id="KW-1133">Transmembrane helix</keyword>
<evidence type="ECO:0000256" key="1">
    <source>
        <dbReference type="SAM" id="MobiDB-lite"/>
    </source>
</evidence>
<gene>
    <name evidence="3" type="ORF">GPM918_LOCUS6025</name>
    <name evidence="4" type="ORF">SRO942_LOCUS6025</name>
</gene>
<reference evidence="3" key="1">
    <citation type="submission" date="2021-02" db="EMBL/GenBank/DDBJ databases">
        <authorList>
            <person name="Nowell W R."/>
        </authorList>
    </citation>
    <scope>NUCLEOTIDE SEQUENCE</scope>
</reference>
<dbReference type="EMBL" id="CAJNOQ010000905">
    <property type="protein sequence ID" value="CAF0850098.1"/>
    <property type="molecule type" value="Genomic_DNA"/>
</dbReference>
<dbReference type="Proteomes" id="UP000663829">
    <property type="component" value="Unassembled WGS sequence"/>
</dbReference>
<sequence>PSNNNNSTITDFNMLHTLSENDWKKYCLVNLMISNPNQTMSTIIGYPASIRTYDVGGMCSIPFETTKNNVTKELNLNTGITFVSKYLLNSKNSSILFDLIMKTSYLYLRQMGLNLTLCSVNETKRRFFANDDVAPIVEKCLDLLSSTLKQSLKRRSHLCFNQIEDNFSTIISKKQVYYQTCEENTDQSIVIDSKNTNRKKPYIENALNNDYRASFFEQNLVGLIVGFSLCLWVPISCFVHFCIDEKNKKMSMSSSNDSTNELLSSPTLRKATRHRSTVLSELQPCLNNSVQRESIQTQTE</sequence>
<organism evidence="3 5">
    <name type="scientific">Didymodactylos carnosus</name>
    <dbReference type="NCBI Taxonomy" id="1234261"/>
    <lineage>
        <taxon>Eukaryota</taxon>
        <taxon>Metazoa</taxon>
        <taxon>Spiralia</taxon>
        <taxon>Gnathifera</taxon>
        <taxon>Rotifera</taxon>
        <taxon>Eurotatoria</taxon>
        <taxon>Bdelloidea</taxon>
        <taxon>Philodinida</taxon>
        <taxon>Philodinidae</taxon>
        <taxon>Didymodactylos</taxon>
    </lineage>
</organism>
<keyword evidence="5" id="KW-1185">Reference proteome</keyword>